<dbReference type="PANTHER" id="PTHR10672">
    <property type="entry name" value="ADDUCIN"/>
    <property type="match status" value="1"/>
</dbReference>
<reference evidence="3 4" key="2">
    <citation type="journal article" date="2021" name="Int. J. Syst. Evol. Microbiol.">
        <title>Roseibium litorale sp. nov., isolated from a tidal flat sediment and proposal for the reclassification of Labrenzia polysiphoniae as Roseibium polysiphoniae comb. nov.</title>
        <authorList>
            <person name="Liu Y."/>
            <person name="Pei T."/>
            <person name="Du J."/>
            <person name="Chao M."/>
            <person name="Deng M.R."/>
            <person name="Zhu H."/>
        </authorList>
    </citation>
    <scope>NUCLEOTIDE SEQUENCE [LARGE SCALE GENOMIC DNA]</scope>
    <source>
        <strain evidence="3 4">4C16A</strain>
    </source>
</reference>
<proteinExistence type="inferred from homology"/>
<evidence type="ECO:0000259" key="2">
    <source>
        <dbReference type="SMART" id="SM01007"/>
    </source>
</evidence>
<comment type="caution">
    <text evidence="3">The sequence shown here is derived from an EMBL/GenBank/DDBJ whole genome shotgun (WGS) entry which is preliminary data.</text>
</comment>
<evidence type="ECO:0000313" key="4">
    <source>
        <dbReference type="Proteomes" id="UP000632063"/>
    </source>
</evidence>
<keyword evidence="4" id="KW-1185">Reference proteome</keyword>
<dbReference type="Gene3D" id="3.40.225.10">
    <property type="entry name" value="Class II aldolase/adducin N-terminal domain"/>
    <property type="match status" value="1"/>
</dbReference>
<dbReference type="PANTHER" id="PTHR10672:SF21">
    <property type="entry name" value="CLASS II ALDOLASE_ADDUCIN N-TERMINAL DOMAIN-CONTAINING PROTEIN"/>
    <property type="match status" value="1"/>
</dbReference>
<name>A0ABR9CTC9_9HYPH</name>
<dbReference type="InterPro" id="IPR001303">
    <property type="entry name" value="Aldolase_II/adducin_N"/>
</dbReference>
<gene>
    <name evidence="3" type="ORF">IG616_19125</name>
</gene>
<accession>A0ABR9CTC9</accession>
<dbReference type="EMBL" id="JACYXI010000014">
    <property type="protein sequence ID" value="MBD8893665.1"/>
    <property type="molecule type" value="Genomic_DNA"/>
</dbReference>
<comment type="similarity">
    <text evidence="1">Belongs to the aldolase class II family.</text>
</comment>
<evidence type="ECO:0000313" key="3">
    <source>
        <dbReference type="EMBL" id="MBD8893665.1"/>
    </source>
</evidence>
<protein>
    <submittedName>
        <fullName evidence="3">Class II aldolase/adducin family protein</fullName>
    </submittedName>
</protein>
<dbReference type="Pfam" id="PF00596">
    <property type="entry name" value="Aldolase_II"/>
    <property type="match status" value="1"/>
</dbReference>
<feature type="domain" description="Class II aldolase/adducin N-terminal" evidence="2">
    <location>
        <begin position="39"/>
        <end position="221"/>
    </location>
</feature>
<dbReference type="Proteomes" id="UP000632063">
    <property type="component" value="Unassembled WGS sequence"/>
</dbReference>
<evidence type="ECO:0000256" key="1">
    <source>
        <dbReference type="ARBA" id="ARBA00037961"/>
    </source>
</evidence>
<sequence>MFPIPDVSVSPNLPGSGRAKIEKEAVLDKYVVDENQARIDLAAALRMTVRADMHEAVANHYSIALSADGKRFLINPKWVHFSRVKASDLILVDMNDPEATRERQDLDTTARIIHGQVHSLCPSARVIMHLHPIMTTALASLDPPEMPAIDQNSARYYNRVAVDLHYGGMANSEEEGARLAGLMGNRSRMLMGNHGVMITAPTIGEAWDDIYTFDRASKIVIAAMSTGRPLKLLSHEAAEQTAQDWESIPDFCIQHFEEMKLILDKECPDYRD</sequence>
<dbReference type="InterPro" id="IPR036409">
    <property type="entry name" value="Aldolase_II/adducin_N_sf"/>
</dbReference>
<dbReference type="InterPro" id="IPR051017">
    <property type="entry name" value="Aldolase-II_Adducin_sf"/>
</dbReference>
<organism evidence="3 4">
    <name type="scientific">Roseibium litorale</name>
    <dbReference type="NCBI Taxonomy" id="2803841"/>
    <lineage>
        <taxon>Bacteria</taxon>
        <taxon>Pseudomonadati</taxon>
        <taxon>Pseudomonadota</taxon>
        <taxon>Alphaproteobacteria</taxon>
        <taxon>Hyphomicrobiales</taxon>
        <taxon>Stappiaceae</taxon>
        <taxon>Roseibium</taxon>
    </lineage>
</organism>
<dbReference type="SMART" id="SM01007">
    <property type="entry name" value="Aldolase_II"/>
    <property type="match status" value="1"/>
</dbReference>
<reference evidence="4" key="1">
    <citation type="submission" date="2020-09" db="EMBL/GenBank/DDBJ databases">
        <title>The genome sequence of strain Labrenzia suaedae 4C16A.</title>
        <authorList>
            <person name="Liu Y."/>
        </authorList>
    </citation>
    <scope>NUCLEOTIDE SEQUENCE [LARGE SCALE GENOMIC DNA]</scope>
    <source>
        <strain evidence="4">4C16A</strain>
    </source>
</reference>
<dbReference type="SUPFAM" id="SSF53639">
    <property type="entry name" value="AraD/HMP-PK domain-like"/>
    <property type="match status" value="1"/>
</dbReference>
<dbReference type="NCBIfam" id="NF005689">
    <property type="entry name" value="PRK07490.1"/>
    <property type="match status" value="1"/>
</dbReference>